<dbReference type="GO" id="GO:0000287">
    <property type="term" value="F:magnesium ion binding"/>
    <property type="evidence" value="ECO:0007669"/>
    <property type="project" value="UniProtKB-UniRule"/>
</dbReference>
<evidence type="ECO:0000256" key="2">
    <source>
        <dbReference type="ARBA" id="ARBA00022649"/>
    </source>
</evidence>
<comment type="function">
    <text evidence="8">Toxic component of a toxin-antitoxin (TA) system. An RNase.</text>
</comment>
<feature type="binding site" evidence="8">
    <location>
        <position position="104"/>
    </location>
    <ligand>
        <name>Mg(2+)</name>
        <dbReference type="ChEBI" id="CHEBI:18420"/>
    </ligand>
</feature>
<dbReference type="AlphaFoldDB" id="A0AAJ1WZ84"/>
<comment type="caution">
    <text evidence="10">The sequence shown here is derived from an EMBL/GenBank/DDBJ whole genome shotgun (WGS) entry which is preliminary data.</text>
</comment>
<proteinExistence type="inferred from homology"/>
<comment type="similarity">
    <text evidence="7 8">Belongs to the PINc/VapC protein family.</text>
</comment>
<evidence type="ECO:0000256" key="4">
    <source>
        <dbReference type="ARBA" id="ARBA00022723"/>
    </source>
</evidence>
<keyword evidence="8" id="KW-0800">Toxin</keyword>
<dbReference type="InterPro" id="IPR002716">
    <property type="entry name" value="PIN_dom"/>
</dbReference>
<dbReference type="GO" id="GO:0016787">
    <property type="term" value="F:hydrolase activity"/>
    <property type="evidence" value="ECO:0007669"/>
    <property type="project" value="UniProtKB-KW"/>
</dbReference>
<dbReference type="PANTHER" id="PTHR33653">
    <property type="entry name" value="RIBONUCLEASE VAPC2"/>
    <property type="match status" value="1"/>
</dbReference>
<dbReference type="SUPFAM" id="SSF88723">
    <property type="entry name" value="PIN domain-like"/>
    <property type="match status" value="1"/>
</dbReference>
<evidence type="ECO:0000256" key="1">
    <source>
        <dbReference type="ARBA" id="ARBA00001946"/>
    </source>
</evidence>
<organism evidence="10 11">
    <name type="scientific">Methylobacterium brachiatum</name>
    <dbReference type="NCBI Taxonomy" id="269660"/>
    <lineage>
        <taxon>Bacteria</taxon>
        <taxon>Pseudomonadati</taxon>
        <taxon>Pseudomonadota</taxon>
        <taxon>Alphaproteobacteria</taxon>
        <taxon>Hyphomicrobiales</taxon>
        <taxon>Methylobacteriaceae</taxon>
        <taxon>Methylobacterium</taxon>
    </lineage>
</organism>
<evidence type="ECO:0000256" key="7">
    <source>
        <dbReference type="ARBA" id="ARBA00038093"/>
    </source>
</evidence>
<evidence type="ECO:0000256" key="8">
    <source>
        <dbReference type="HAMAP-Rule" id="MF_00265"/>
    </source>
</evidence>
<accession>A0AAJ1WZ84</accession>
<dbReference type="InterPro" id="IPR022907">
    <property type="entry name" value="VapC_family"/>
</dbReference>
<dbReference type="Gene3D" id="3.40.50.1010">
    <property type="entry name" value="5'-nuclease"/>
    <property type="match status" value="1"/>
</dbReference>
<keyword evidence="2 8" id="KW-1277">Toxin-antitoxin system</keyword>
<protein>
    <recommendedName>
        <fullName evidence="8">Ribonuclease VapC</fullName>
        <shortName evidence="8">RNase VapC</shortName>
        <ecNumber evidence="8">3.1.-.-</ecNumber>
    </recommendedName>
    <alternativeName>
        <fullName evidence="8">Toxin VapC</fullName>
    </alternativeName>
</protein>
<dbReference type="InterPro" id="IPR029060">
    <property type="entry name" value="PIN-like_dom_sf"/>
</dbReference>
<dbReference type="Proteomes" id="UP001223420">
    <property type="component" value="Unassembled WGS sequence"/>
</dbReference>
<dbReference type="GO" id="GO:0090729">
    <property type="term" value="F:toxin activity"/>
    <property type="evidence" value="ECO:0007669"/>
    <property type="project" value="UniProtKB-KW"/>
</dbReference>
<reference evidence="10" key="1">
    <citation type="submission" date="2023-07" db="EMBL/GenBank/DDBJ databases">
        <title>Genomic Encyclopedia of Type Strains, Phase IV (KMG-IV): sequencing the most valuable type-strain genomes for metagenomic binning, comparative biology and taxonomic classification.</title>
        <authorList>
            <person name="Goeker M."/>
        </authorList>
    </citation>
    <scope>NUCLEOTIDE SEQUENCE</scope>
    <source>
        <strain evidence="10">DSM 19569</strain>
    </source>
</reference>
<dbReference type="GO" id="GO:0004540">
    <property type="term" value="F:RNA nuclease activity"/>
    <property type="evidence" value="ECO:0007669"/>
    <property type="project" value="InterPro"/>
</dbReference>
<evidence type="ECO:0000313" key="11">
    <source>
        <dbReference type="Proteomes" id="UP001223420"/>
    </source>
</evidence>
<evidence type="ECO:0000259" key="9">
    <source>
        <dbReference type="Pfam" id="PF01850"/>
    </source>
</evidence>
<dbReference type="EC" id="3.1.-.-" evidence="8"/>
<name>A0AAJ1WZ84_9HYPH</name>
<gene>
    <name evidence="8" type="primary">vapC</name>
    <name evidence="10" type="ORF">QO001_006306</name>
</gene>
<dbReference type="RefSeq" id="WP_091994704.1">
    <property type="nucleotide sequence ID" value="NZ_JAJALK010000026.1"/>
</dbReference>
<keyword evidence="5 8" id="KW-0378">Hydrolase</keyword>
<evidence type="ECO:0000313" key="10">
    <source>
        <dbReference type="EMBL" id="MDQ0547347.1"/>
    </source>
</evidence>
<dbReference type="HAMAP" id="MF_00265">
    <property type="entry name" value="VapC_Nob1"/>
    <property type="match status" value="1"/>
</dbReference>
<evidence type="ECO:0000256" key="3">
    <source>
        <dbReference type="ARBA" id="ARBA00022722"/>
    </source>
</evidence>
<comment type="cofactor">
    <cofactor evidence="1 8">
        <name>Mg(2+)</name>
        <dbReference type="ChEBI" id="CHEBI:18420"/>
    </cofactor>
</comment>
<keyword evidence="3 8" id="KW-0540">Nuclease</keyword>
<evidence type="ECO:0000256" key="5">
    <source>
        <dbReference type="ARBA" id="ARBA00022801"/>
    </source>
</evidence>
<dbReference type="Pfam" id="PF01850">
    <property type="entry name" value="PIN"/>
    <property type="match status" value="1"/>
</dbReference>
<dbReference type="PANTHER" id="PTHR33653:SF1">
    <property type="entry name" value="RIBONUCLEASE VAPC2"/>
    <property type="match status" value="1"/>
</dbReference>
<keyword evidence="6 8" id="KW-0460">Magnesium</keyword>
<keyword evidence="4 8" id="KW-0479">Metal-binding</keyword>
<sequence>MIVLDTNVISELMRPEPDPTVIAWVAAQPRASLYTTSINRAEILYGVATLPAGRRREGLESVVQAIFSEEFAGHILPFDSRAAEYYARIATARRMAGVRIEGFDALIAAVTAAAGFRIATRDVGGFEGCGLEVINPWDAVAA</sequence>
<feature type="domain" description="PIN" evidence="9">
    <location>
        <begin position="2"/>
        <end position="122"/>
    </location>
</feature>
<dbReference type="EMBL" id="JAUSWL010000024">
    <property type="protein sequence ID" value="MDQ0547347.1"/>
    <property type="molecule type" value="Genomic_DNA"/>
</dbReference>
<evidence type="ECO:0000256" key="6">
    <source>
        <dbReference type="ARBA" id="ARBA00022842"/>
    </source>
</evidence>
<feature type="binding site" evidence="8">
    <location>
        <position position="5"/>
    </location>
    <ligand>
        <name>Mg(2+)</name>
        <dbReference type="ChEBI" id="CHEBI:18420"/>
    </ligand>
</feature>
<dbReference type="CDD" id="cd18731">
    <property type="entry name" value="PIN_NgFitB-like"/>
    <property type="match status" value="1"/>
</dbReference>
<dbReference type="InterPro" id="IPR050556">
    <property type="entry name" value="Type_II_TA_system_RNase"/>
</dbReference>